<dbReference type="PANTHER" id="PTHR33121">
    <property type="entry name" value="CYCLIC DI-GMP PHOSPHODIESTERASE PDEF"/>
    <property type="match status" value="1"/>
</dbReference>
<comment type="caution">
    <text evidence="5">The sequence shown here is derived from an EMBL/GenBank/DDBJ whole genome shotgun (WGS) entry which is preliminary data.</text>
</comment>
<dbReference type="Pfam" id="PF11849">
    <property type="entry name" value="DUF3369"/>
    <property type="match status" value="1"/>
</dbReference>
<name>A0ABP3WBM2_9GAMM</name>
<gene>
    <name evidence="5" type="ORF">GCM10009111_01630</name>
</gene>
<dbReference type="SMART" id="SM00267">
    <property type="entry name" value="GGDEF"/>
    <property type="match status" value="1"/>
</dbReference>
<dbReference type="InterPro" id="IPR000160">
    <property type="entry name" value="GGDEF_dom"/>
</dbReference>
<evidence type="ECO:0000313" key="6">
    <source>
        <dbReference type="Proteomes" id="UP001500021"/>
    </source>
</evidence>
<evidence type="ECO:0000256" key="1">
    <source>
        <dbReference type="PROSITE-ProRule" id="PRU00169"/>
    </source>
</evidence>
<dbReference type="PROSITE" id="PS50110">
    <property type="entry name" value="RESPONSE_REGULATORY"/>
    <property type="match status" value="1"/>
</dbReference>
<dbReference type="Pfam" id="PF00990">
    <property type="entry name" value="GGDEF"/>
    <property type="match status" value="1"/>
</dbReference>
<dbReference type="NCBIfam" id="TIGR00254">
    <property type="entry name" value="GGDEF"/>
    <property type="match status" value="1"/>
</dbReference>
<dbReference type="RefSeq" id="WP_215979641.1">
    <property type="nucleotide sequence ID" value="NZ_BAAAFA010000001.1"/>
</dbReference>
<dbReference type="InterPro" id="IPR001789">
    <property type="entry name" value="Sig_transdc_resp-reg_receiver"/>
</dbReference>
<feature type="modified residue" description="4-aspartylphosphate" evidence="1">
    <location>
        <position position="82"/>
    </location>
</feature>
<dbReference type="Proteomes" id="UP001500021">
    <property type="component" value="Unassembled WGS sequence"/>
</dbReference>
<protein>
    <submittedName>
        <fullName evidence="5">EAL domain-containing protein</fullName>
    </submittedName>
</protein>
<sequence length="738" mass="83019">MSDFILNLIDDDESESIDNTESEHSWLIAIVDDEESVHDVTKLALANTKIQGRNVKFISAYSGEEGYKLLEEHPDCAVVLLDVVMESSDAGLVLAQRIRHEMKRTNLQIILRTGQPGYAPEEEIITQYEINDYKTKSELTRDKLFTSIATAIRSFSHLQALEDSKSGLKNVIHASASLMKERSIHEFASGVLQQMNALFNLTSQGIFCVSQRPLNGPFAIEKSTNDSFLVVAATSQYDELFGKDIYEELSGVAPQLAQQALEKKHHILEDKISALYLATPSNWQGVVVIEGTLDLSDIDEELLKVFCLNIAIGLENAKFFTHLNRSAYYDSLTDAYNREGLIHFAREVRSKAKSSLSLYIIDIDYFHDIVDSLGFEFGNDVLISMVSVLKRVFYKNASIARLHSDVFAVLIADSTWQLKQLIVECSRPFVLGSSSMRLGVTLGEANCNADDDFDADMLIRHAKMALKVAKESKRGMAQSFEPKFEEETIHRLGILAEFRKALAYNELFLMLQPKTSMKTGDVVGYEALIRWQHPQKGLVPPNAFIPVVEQAGLYFELDMYVFRSALNIVKDYPQITKPISVNISANSLHHHDFIDELKKIIKEESADLSRIELEITENSLVRSDMAILHLNSLKELGFVLCLDDFGAGYSSLAYLLKLPLDVIKIDRAFISYITEDRSALALLKGMLQICNDLSKKVVVEGVETQEQVDLLTQYDVDIAQGFFYFKPMPVLEIIDKAL</sequence>
<dbReference type="EMBL" id="BAAAFA010000001">
    <property type="protein sequence ID" value="GAA0810534.1"/>
    <property type="molecule type" value="Genomic_DNA"/>
</dbReference>
<evidence type="ECO:0000259" key="2">
    <source>
        <dbReference type="PROSITE" id="PS50110"/>
    </source>
</evidence>
<dbReference type="PROSITE" id="PS50887">
    <property type="entry name" value="GGDEF"/>
    <property type="match status" value="1"/>
</dbReference>
<dbReference type="CDD" id="cd01948">
    <property type="entry name" value="EAL"/>
    <property type="match status" value="1"/>
</dbReference>
<dbReference type="InterPro" id="IPR001633">
    <property type="entry name" value="EAL_dom"/>
</dbReference>
<dbReference type="SMART" id="SM00052">
    <property type="entry name" value="EAL"/>
    <property type="match status" value="1"/>
</dbReference>
<evidence type="ECO:0000259" key="3">
    <source>
        <dbReference type="PROSITE" id="PS50883"/>
    </source>
</evidence>
<feature type="domain" description="GGDEF" evidence="4">
    <location>
        <begin position="354"/>
        <end position="482"/>
    </location>
</feature>
<reference evidence="6" key="1">
    <citation type="journal article" date="2019" name="Int. J. Syst. Evol. Microbiol.">
        <title>The Global Catalogue of Microorganisms (GCM) 10K type strain sequencing project: providing services to taxonomists for standard genome sequencing and annotation.</title>
        <authorList>
            <consortium name="The Broad Institute Genomics Platform"/>
            <consortium name="The Broad Institute Genome Sequencing Center for Infectious Disease"/>
            <person name="Wu L."/>
            <person name="Ma J."/>
        </authorList>
    </citation>
    <scope>NUCLEOTIDE SEQUENCE [LARGE SCALE GENOMIC DNA]</scope>
    <source>
        <strain evidence="6">JCM 15608</strain>
    </source>
</reference>
<dbReference type="InterPro" id="IPR050706">
    <property type="entry name" value="Cyclic-di-GMP_PDE-like"/>
</dbReference>
<dbReference type="PROSITE" id="PS50883">
    <property type="entry name" value="EAL"/>
    <property type="match status" value="1"/>
</dbReference>
<dbReference type="CDD" id="cd01949">
    <property type="entry name" value="GGDEF"/>
    <property type="match status" value="1"/>
</dbReference>
<proteinExistence type="predicted"/>
<keyword evidence="6" id="KW-1185">Reference proteome</keyword>
<evidence type="ECO:0000313" key="5">
    <source>
        <dbReference type="EMBL" id="GAA0810534.1"/>
    </source>
</evidence>
<evidence type="ECO:0000259" key="4">
    <source>
        <dbReference type="PROSITE" id="PS50887"/>
    </source>
</evidence>
<feature type="domain" description="EAL" evidence="3">
    <location>
        <begin position="491"/>
        <end position="738"/>
    </location>
</feature>
<dbReference type="Pfam" id="PF00563">
    <property type="entry name" value="EAL"/>
    <property type="match status" value="1"/>
</dbReference>
<accession>A0ABP3WBM2</accession>
<organism evidence="5 6">
    <name type="scientific">Colwellia asteriadis</name>
    <dbReference type="NCBI Taxonomy" id="517723"/>
    <lineage>
        <taxon>Bacteria</taxon>
        <taxon>Pseudomonadati</taxon>
        <taxon>Pseudomonadota</taxon>
        <taxon>Gammaproteobacteria</taxon>
        <taxon>Alteromonadales</taxon>
        <taxon>Colwelliaceae</taxon>
        <taxon>Colwellia</taxon>
    </lineage>
</organism>
<keyword evidence="1" id="KW-0597">Phosphoprotein</keyword>
<feature type="domain" description="Response regulatory" evidence="2">
    <location>
        <begin position="27"/>
        <end position="151"/>
    </location>
</feature>
<dbReference type="PANTHER" id="PTHR33121:SF70">
    <property type="entry name" value="SIGNALING PROTEIN YKOW"/>
    <property type="match status" value="1"/>
</dbReference>
<dbReference type="InterPro" id="IPR021800">
    <property type="entry name" value="DUF3369"/>
</dbReference>